<sequence>MGAGAVIAAVAAAGGSALAFLTILAQQRALPPAVWAFAASDKSGAKARLQAGATSLAFVPKLVVCPPGLSLKMKLQNADSSLTTLAVGAGSTAKLDGAISPSQTVASLTVAAA</sequence>
<accession>A0AAW1R1D2</accession>
<protein>
    <submittedName>
        <fullName evidence="1">Uncharacterized protein</fullName>
    </submittedName>
</protein>
<dbReference type="AlphaFoldDB" id="A0AAW1R1D2"/>
<gene>
    <name evidence="1" type="ORF">WJX74_010909</name>
</gene>
<evidence type="ECO:0000313" key="2">
    <source>
        <dbReference type="Proteomes" id="UP001438707"/>
    </source>
</evidence>
<evidence type="ECO:0000313" key="1">
    <source>
        <dbReference type="EMBL" id="KAK9827226.1"/>
    </source>
</evidence>
<organism evidence="1 2">
    <name type="scientific">Apatococcus lobatus</name>
    <dbReference type="NCBI Taxonomy" id="904363"/>
    <lineage>
        <taxon>Eukaryota</taxon>
        <taxon>Viridiplantae</taxon>
        <taxon>Chlorophyta</taxon>
        <taxon>core chlorophytes</taxon>
        <taxon>Trebouxiophyceae</taxon>
        <taxon>Chlorellales</taxon>
        <taxon>Chlorellaceae</taxon>
        <taxon>Apatococcus</taxon>
    </lineage>
</organism>
<reference evidence="1 2" key="1">
    <citation type="journal article" date="2024" name="Nat. Commun.">
        <title>Phylogenomics reveals the evolutionary origins of lichenization in chlorophyte algae.</title>
        <authorList>
            <person name="Puginier C."/>
            <person name="Libourel C."/>
            <person name="Otte J."/>
            <person name="Skaloud P."/>
            <person name="Haon M."/>
            <person name="Grisel S."/>
            <person name="Petersen M."/>
            <person name="Berrin J.G."/>
            <person name="Delaux P.M."/>
            <person name="Dal Grande F."/>
            <person name="Keller J."/>
        </authorList>
    </citation>
    <scope>NUCLEOTIDE SEQUENCE [LARGE SCALE GENOMIC DNA]</scope>
    <source>
        <strain evidence="1 2">SAG 2145</strain>
    </source>
</reference>
<keyword evidence="2" id="KW-1185">Reference proteome</keyword>
<dbReference type="EMBL" id="JALJOS010000019">
    <property type="protein sequence ID" value="KAK9827226.1"/>
    <property type="molecule type" value="Genomic_DNA"/>
</dbReference>
<comment type="caution">
    <text evidence="1">The sequence shown here is derived from an EMBL/GenBank/DDBJ whole genome shotgun (WGS) entry which is preliminary data.</text>
</comment>
<dbReference type="Proteomes" id="UP001438707">
    <property type="component" value="Unassembled WGS sequence"/>
</dbReference>
<proteinExistence type="predicted"/>
<name>A0AAW1R1D2_9CHLO</name>